<feature type="compositionally biased region" description="Polar residues" evidence="1">
    <location>
        <begin position="200"/>
        <end position="219"/>
    </location>
</feature>
<protein>
    <submittedName>
        <fullName evidence="2">Uncharacterized protein</fullName>
    </submittedName>
</protein>
<proteinExistence type="predicted"/>
<accession>A0AAN2CA36</accession>
<dbReference type="Proteomes" id="UP001317532">
    <property type="component" value="Chromosome"/>
</dbReference>
<dbReference type="AlphaFoldDB" id="A0AAN2CA36"/>
<keyword evidence="3" id="KW-1185">Reference proteome</keyword>
<evidence type="ECO:0000256" key="1">
    <source>
        <dbReference type="SAM" id="MobiDB-lite"/>
    </source>
</evidence>
<evidence type="ECO:0000313" key="3">
    <source>
        <dbReference type="Proteomes" id="UP001317532"/>
    </source>
</evidence>
<feature type="compositionally biased region" description="Low complexity" evidence="1">
    <location>
        <begin position="25"/>
        <end position="34"/>
    </location>
</feature>
<feature type="region of interest" description="Disordered" evidence="1">
    <location>
        <begin position="199"/>
        <end position="219"/>
    </location>
</feature>
<evidence type="ECO:0000313" key="2">
    <source>
        <dbReference type="EMBL" id="BDE06929.1"/>
    </source>
</evidence>
<dbReference type="KEGG" id="vab:WPS_22050"/>
<feature type="region of interest" description="Disordered" evidence="1">
    <location>
        <begin position="1"/>
        <end position="60"/>
    </location>
</feature>
<organism evidence="2 3">
    <name type="scientific">Vulcanimicrobium alpinum</name>
    <dbReference type="NCBI Taxonomy" id="3016050"/>
    <lineage>
        <taxon>Bacteria</taxon>
        <taxon>Bacillati</taxon>
        <taxon>Vulcanimicrobiota</taxon>
        <taxon>Vulcanimicrobiia</taxon>
        <taxon>Vulcanimicrobiales</taxon>
        <taxon>Vulcanimicrobiaceae</taxon>
        <taxon>Vulcanimicrobium</taxon>
    </lineage>
</organism>
<name>A0AAN2CA36_UNVUL</name>
<reference evidence="2 3" key="1">
    <citation type="journal article" date="2022" name="ISME Commun">
        <title>Vulcanimicrobium alpinus gen. nov. sp. nov., the first cultivated representative of the candidate phylum 'Eremiobacterota', is a metabolically versatile aerobic anoxygenic phototroph.</title>
        <authorList>
            <person name="Yabe S."/>
            <person name="Muto K."/>
            <person name="Abe K."/>
            <person name="Yokota A."/>
            <person name="Staudigel H."/>
            <person name="Tebo B.M."/>
        </authorList>
    </citation>
    <scope>NUCLEOTIDE SEQUENCE [LARGE SCALE GENOMIC DNA]</scope>
    <source>
        <strain evidence="2 3">WC8-2</strain>
    </source>
</reference>
<gene>
    <name evidence="2" type="ORF">WPS_22050</name>
</gene>
<dbReference type="EMBL" id="AP025523">
    <property type="protein sequence ID" value="BDE06929.1"/>
    <property type="molecule type" value="Genomic_DNA"/>
</dbReference>
<sequence length="277" mass="29675">MALASPSPTPAPHHAPTAHAHKPAPHAAAPNPLARVLATPAPTASGNPFTLEPLPPTPLPVIGTTRSRALCTAMRRAVAPAVVAAMKNDATYGDFRKQLYDYTVYGTETSRDLKLMQMDQKVQSMVKTVDDLETALQSHAFDAPPNATAKDAETLAAMRRSMQAVLSSQKVQLDAMSGFVETERMTRFGRLSESEAALKTATQPEQIRQNPQPGVTTEPTSRAFLNDSTQLIKIPQGKISLDTARKLDNDLSDLAAVTSKREDAATAVIVPATNLCK</sequence>